<accession>A0A2N7WLX8</accession>
<keyword evidence="6" id="KW-0997">Cell inner membrane</keyword>
<proteinExistence type="inferred from homology"/>
<feature type="transmembrane region" description="Helical" evidence="12">
    <location>
        <begin position="176"/>
        <end position="198"/>
    </location>
</feature>
<evidence type="ECO:0000256" key="11">
    <source>
        <dbReference type="RuleBase" id="RU003923"/>
    </source>
</evidence>
<evidence type="ECO:0000256" key="4">
    <source>
        <dbReference type="ARBA" id="ARBA00022448"/>
    </source>
</evidence>
<dbReference type="PRINTS" id="PR00812">
    <property type="entry name" value="BCTERIALGSPF"/>
</dbReference>
<dbReference type="InterPro" id="IPR003004">
    <property type="entry name" value="GspF/PilC"/>
</dbReference>
<feature type="domain" description="Type II secretion system protein GspF" evidence="13">
    <location>
        <begin position="280"/>
        <end position="402"/>
    </location>
</feature>
<evidence type="ECO:0000256" key="3">
    <source>
        <dbReference type="ARBA" id="ARBA00005745"/>
    </source>
</evidence>
<keyword evidence="5" id="KW-1003">Cell membrane</keyword>
<dbReference type="Gene3D" id="1.20.81.30">
    <property type="entry name" value="Type II secretion system (T2SS), domain F"/>
    <property type="match status" value="2"/>
</dbReference>
<dbReference type="OrthoDB" id="9805682at2"/>
<feature type="transmembrane region" description="Helical" evidence="12">
    <location>
        <begin position="373"/>
        <end position="401"/>
    </location>
</feature>
<dbReference type="FunFam" id="1.20.81.30:FF:000001">
    <property type="entry name" value="Type II secretion system protein F"/>
    <property type="match status" value="1"/>
</dbReference>
<evidence type="ECO:0000256" key="8">
    <source>
        <dbReference type="ARBA" id="ARBA00022989"/>
    </source>
</evidence>
<evidence type="ECO:0000313" key="14">
    <source>
        <dbReference type="EMBL" id="PMS30469.1"/>
    </source>
</evidence>
<dbReference type="AlphaFoldDB" id="A0A2N7WLX8"/>
<evidence type="ECO:0000256" key="5">
    <source>
        <dbReference type="ARBA" id="ARBA00022475"/>
    </source>
</evidence>
<evidence type="ECO:0000256" key="7">
    <source>
        <dbReference type="ARBA" id="ARBA00022692"/>
    </source>
</evidence>
<keyword evidence="9 12" id="KW-0472">Membrane</keyword>
<dbReference type="PANTHER" id="PTHR30012:SF0">
    <property type="entry name" value="TYPE II SECRETION SYSTEM PROTEIN F-RELATED"/>
    <property type="match status" value="1"/>
</dbReference>
<dbReference type="PROSITE" id="PS00874">
    <property type="entry name" value="T2SP_F"/>
    <property type="match status" value="1"/>
</dbReference>
<evidence type="ECO:0000259" key="13">
    <source>
        <dbReference type="Pfam" id="PF00482"/>
    </source>
</evidence>
<evidence type="ECO:0000256" key="6">
    <source>
        <dbReference type="ARBA" id="ARBA00022519"/>
    </source>
</evidence>
<reference evidence="14 15" key="1">
    <citation type="submission" date="2018-01" db="EMBL/GenBank/DDBJ databases">
        <title>Whole genome analyses suggest that Burkholderia sensu lato contains two further novel genera in the rhizoxinica-symbiotica group Mycetohabitans gen. nov., and Trinickia gen. nov.: implications for the evolution of diazotrophy and nodulation in the Burkholderiaceae.</title>
        <authorList>
            <person name="Estrada-de los Santos P."/>
            <person name="Palmer M."/>
            <person name="Chavez-Ramirez B."/>
            <person name="Beukes C."/>
            <person name="Steenkamp E.T."/>
            <person name="Hirsch A.M."/>
            <person name="Manyaka P."/>
            <person name="Maluk M."/>
            <person name="Lafos M."/>
            <person name="Crook M."/>
            <person name="Gross E."/>
            <person name="Simon M.F."/>
            <person name="Bueno dos Reis Junior F."/>
            <person name="Poole P.S."/>
            <person name="Venter S.N."/>
            <person name="James E.K."/>
        </authorList>
    </citation>
    <scope>NUCLEOTIDE SEQUENCE [LARGE SCALE GENOMIC DNA]</scope>
    <source>
        <strain evidence="14 15">JPY 581</strain>
    </source>
</reference>
<feature type="transmembrane region" description="Helical" evidence="12">
    <location>
        <begin position="218"/>
        <end position="244"/>
    </location>
</feature>
<keyword evidence="4 11" id="KW-0813">Transport</keyword>
<organism evidence="14 15">
    <name type="scientific">Trinickia symbiotica</name>
    <dbReference type="NCBI Taxonomy" id="863227"/>
    <lineage>
        <taxon>Bacteria</taxon>
        <taxon>Pseudomonadati</taxon>
        <taxon>Pseudomonadota</taxon>
        <taxon>Betaproteobacteria</taxon>
        <taxon>Burkholderiales</taxon>
        <taxon>Burkholderiaceae</taxon>
        <taxon>Trinickia</taxon>
    </lineage>
</organism>
<comment type="similarity">
    <text evidence="3 11">Belongs to the GSP F family.</text>
</comment>
<evidence type="ECO:0000256" key="12">
    <source>
        <dbReference type="SAM" id="Phobius"/>
    </source>
</evidence>
<sequence>MNARGELLETSAVRAERRFAWQGIELDGRRRRGVVVAVDSAAARVRLRRRNVVVLALAERGEAPRPKATQREVTGFTRQLASLLHAGVPLAQALDLIAQASDASGMTRIAEALARGITDGTRFAAALSSFPIQFDAFYCQLAAVGEASGSLAATLGRLAEERERAADLRAKARAALAYPMAVLLFAIAVTAALLVWVVPTFQQVFDSFGSSLPAPTRIVIAMSEALAEAGGAIAAAIAACYLLAARLVRTSRRARLALHEMALAAPIVGPLCTALAAARFCRALGTLLAAGTPLAEALGALTQATGNVHFDHAGTEIAARLARGERLAAAIRAVGRFPRSIVEAIAIAEESGALDRMLLDMASLAEREARQKLTLLTALAEPVVVIVLGALVGGLVVALYLPVIELGNVV</sequence>
<keyword evidence="8 12" id="KW-1133">Transmembrane helix</keyword>
<dbReference type="Pfam" id="PF00482">
    <property type="entry name" value="T2SSF"/>
    <property type="match status" value="2"/>
</dbReference>
<comment type="caution">
    <text evidence="14">The sequence shown here is derived from an EMBL/GenBank/DDBJ whole genome shotgun (WGS) entry which is preliminary data.</text>
</comment>
<protein>
    <recommendedName>
        <fullName evidence="10">General secretion pathway protein F</fullName>
    </recommendedName>
</protein>
<evidence type="ECO:0000256" key="9">
    <source>
        <dbReference type="ARBA" id="ARBA00023136"/>
    </source>
</evidence>
<dbReference type="InterPro" id="IPR042094">
    <property type="entry name" value="T2SS_GspF_sf"/>
</dbReference>
<dbReference type="PANTHER" id="PTHR30012">
    <property type="entry name" value="GENERAL SECRETION PATHWAY PROTEIN"/>
    <property type="match status" value="1"/>
</dbReference>
<dbReference type="GO" id="GO:0005886">
    <property type="term" value="C:plasma membrane"/>
    <property type="evidence" value="ECO:0007669"/>
    <property type="project" value="UniProtKB-SubCell"/>
</dbReference>
<evidence type="ECO:0000256" key="1">
    <source>
        <dbReference type="ARBA" id="ARBA00002684"/>
    </source>
</evidence>
<dbReference type="EMBL" id="PNYC01000030">
    <property type="protein sequence ID" value="PMS30469.1"/>
    <property type="molecule type" value="Genomic_DNA"/>
</dbReference>
<evidence type="ECO:0000313" key="15">
    <source>
        <dbReference type="Proteomes" id="UP000235777"/>
    </source>
</evidence>
<evidence type="ECO:0000256" key="2">
    <source>
        <dbReference type="ARBA" id="ARBA00004429"/>
    </source>
</evidence>
<dbReference type="STRING" id="863227.GCA_000373005_04011"/>
<name>A0A2N7WLX8_9BURK</name>
<comment type="function">
    <text evidence="1">Component of the type II secretion system inner membrane complex required for the energy-dependent secretion of extracellular factors such as proteases and toxins from the periplasm.</text>
</comment>
<keyword evidence="15" id="KW-1185">Reference proteome</keyword>
<comment type="subcellular location">
    <subcellularLocation>
        <location evidence="2 11">Cell inner membrane</location>
        <topology evidence="2 11">Multi-pass membrane protein</topology>
    </subcellularLocation>
</comment>
<evidence type="ECO:0000256" key="10">
    <source>
        <dbReference type="ARBA" id="ARBA00030750"/>
    </source>
</evidence>
<dbReference type="InterPro" id="IPR001992">
    <property type="entry name" value="T2SS_GspF/T4SS_PilC_CS"/>
</dbReference>
<dbReference type="RefSeq" id="WP_018442610.1">
    <property type="nucleotide sequence ID" value="NZ_KB890188.1"/>
</dbReference>
<dbReference type="InterPro" id="IPR018076">
    <property type="entry name" value="T2SS_GspF_dom"/>
</dbReference>
<dbReference type="GO" id="GO:0009306">
    <property type="term" value="P:protein secretion"/>
    <property type="evidence" value="ECO:0007669"/>
    <property type="project" value="InterPro"/>
</dbReference>
<feature type="domain" description="Type II secretion system protein GspF" evidence="13">
    <location>
        <begin position="76"/>
        <end position="199"/>
    </location>
</feature>
<gene>
    <name evidence="14" type="ORF">C0Z20_29615</name>
</gene>
<dbReference type="Proteomes" id="UP000235777">
    <property type="component" value="Unassembled WGS sequence"/>
</dbReference>
<keyword evidence="7 11" id="KW-0812">Transmembrane</keyword>